<dbReference type="PANTHER" id="PTHR38834">
    <property type="entry name" value="PERIPLASMIC SUBSTRATE BINDING PROTEIN FAMILY 3"/>
    <property type="match status" value="1"/>
</dbReference>
<dbReference type="SMART" id="SM00062">
    <property type="entry name" value="PBPb"/>
    <property type="match status" value="1"/>
</dbReference>
<comment type="caution">
    <text evidence="3">The sequence shown here is derived from an EMBL/GenBank/DDBJ whole genome shotgun (WGS) entry which is preliminary data.</text>
</comment>
<gene>
    <name evidence="3" type="ORF">JW498_03660</name>
</gene>
<keyword evidence="1" id="KW-0732">Signal</keyword>
<protein>
    <submittedName>
        <fullName evidence="3">Transporter substrate-binding domain-containing protein</fullName>
    </submittedName>
</protein>
<name>A0ABS2W4N2_9GAMM</name>
<evidence type="ECO:0000313" key="3">
    <source>
        <dbReference type="EMBL" id="MBN0986457.1"/>
    </source>
</evidence>
<organism evidence="3 4">
    <name type="scientific">Amphritea pacifica</name>
    <dbReference type="NCBI Taxonomy" id="2811233"/>
    <lineage>
        <taxon>Bacteria</taxon>
        <taxon>Pseudomonadati</taxon>
        <taxon>Pseudomonadota</taxon>
        <taxon>Gammaproteobacteria</taxon>
        <taxon>Oceanospirillales</taxon>
        <taxon>Oceanospirillaceae</taxon>
        <taxon>Amphritea</taxon>
    </lineage>
</organism>
<dbReference type="RefSeq" id="WP_205209761.1">
    <property type="nucleotide sequence ID" value="NZ_JAFFZO010000008.1"/>
</dbReference>
<dbReference type="Gene3D" id="3.40.190.10">
    <property type="entry name" value="Periplasmic binding protein-like II"/>
    <property type="match status" value="2"/>
</dbReference>
<evidence type="ECO:0000256" key="1">
    <source>
        <dbReference type="SAM" id="SignalP"/>
    </source>
</evidence>
<sequence length="248" mass="28080">MFSYLHKPVLAVLLTMLSSFAAADGRRVELYTVNFPPYTIIEPQNTIRGIDVEVVTAAFAAVGIEATITEAPWKRILKNMEHGRVAGTLSCARNAPREKFILFSEPISENIWGAVTSRDFDSRSLSHLSDVQHYEVIAVADWGQSQQLSQHNLRHSVTPDIDSGIRSVVYRNVDLFYNGKLPTLYHAQNLGLQDKIAFHRFEDIESTPLHLCLSRLYPDSQTLLEQFNNGLNKIKHSGEFDAIYKKYN</sequence>
<evidence type="ECO:0000259" key="2">
    <source>
        <dbReference type="SMART" id="SM00062"/>
    </source>
</evidence>
<dbReference type="PANTHER" id="PTHR38834:SF3">
    <property type="entry name" value="SOLUTE-BINDING PROTEIN FAMILY 3_N-TERMINAL DOMAIN-CONTAINING PROTEIN"/>
    <property type="match status" value="1"/>
</dbReference>
<feature type="signal peptide" evidence="1">
    <location>
        <begin position="1"/>
        <end position="23"/>
    </location>
</feature>
<dbReference type="InterPro" id="IPR001638">
    <property type="entry name" value="Solute-binding_3/MltF_N"/>
</dbReference>
<dbReference type="Proteomes" id="UP000760472">
    <property type="component" value="Unassembled WGS sequence"/>
</dbReference>
<proteinExistence type="predicted"/>
<feature type="chain" id="PRO_5046857556" evidence="1">
    <location>
        <begin position="24"/>
        <end position="248"/>
    </location>
</feature>
<evidence type="ECO:0000313" key="4">
    <source>
        <dbReference type="Proteomes" id="UP000760472"/>
    </source>
</evidence>
<reference evidence="3 4" key="1">
    <citation type="submission" date="2021-02" db="EMBL/GenBank/DDBJ databases">
        <title>A novel species of genus Amphritea isolated from a fishpond in China.</title>
        <authorList>
            <person name="Lu H."/>
        </authorList>
    </citation>
    <scope>NUCLEOTIDE SEQUENCE [LARGE SCALE GENOMIC DNA]</scope>
    <source>
        <strain evidence="3 4">RP18W</strain>
    </source>
</reference>
<keyword evidence="4" id="KW-1185">Reference proteome</keyword>
<dbReference type="SUPFAM" id="SSF53850">
    <property type="entry name" value="Periplasmic binding protein-like II"/>
    <property type="match status" value="1"/>
</dbReference>
<dbReference type="EMBL" id="JAFFZP010000004">
    <property type="protein sequence ID" value="MBN0986457.1"/>
    <property type="molecule type" value="Genomic_DNA"/>
</dbReference>
<accession>A0ABS2W4N2</accession>
<dbReference type="Pfam" id="PF00497">
    <property type="entry name" value="SBP_bac_3"/>
    <property type="match status" value="1"/>
</dbReference>
<feature type="domain" description="Solute-binding protein family 3/N-terminal" evidence="2">
    <location>
        <begin position="27"/>
        <end position="248"/>
    </location>
</feature>